<reference evidence="1 2" key="1">
    <citation type="submission" date="2024-04" db="EMBL/GenBank/DDBJ databases">
        <title>Okeanomitos corallinicola gen. &amp; sp. nov. (Nostocales, Cyanobacteria), a new toxic marine heterocyst-forming cyanobacterium from a coral reef.</title>
        <authorList>
            <person name="Li H."/>
            <person name="Li R."/>
            <person name="Kang J."/>
            <person name="Hii K.S."/>
            <person name="Mohamed H.F."/>
            <person name="Xu X."/>
            <person name="Luo Z."/>
        </authorList>
    </citation>
    <scope>NUCLEOTIDE SEQUENCE [LARGE SCALE GENOMIC DNA]</scope>
    <source>
        <strain evidence="1 2">TIOX110</strain>
    </source>
</reference>
<accession>A0ABZ2UQP2</accession>
<dbReference type="Proteomes" id="UP001483337">
    <property type="component" value="Chromosome"/>
</dbReference>
<keyword evidence="2" id="KW-1185">Reference proteome</keyword>
<organism evidence="1 2">
    <name type="scientific">Okeanomitos corallinicola TIOX110</name>
    <dbReference type="NCBI Taxonomy" id="3133117"/>
    <lineage>
        <taxon>Bacteria</taxon>
        <taxon>Bacillati</taxon>
        <taxon>Cyanobacteriota</taxon>
        <taxon>Cyanophyceae</taxon>
        <taxon>Nostocales</taxon>
        <taxon>Aphanizomenonaceae</taxon>
        <taxon>Okeanomitos</taxon>
    </lineage>
</organism>
<dbReference type="RefSeq" id="WP_353929674.1">
    <property type="nucleotide sequence ID" value="NZ_CP150886.1"/>
</dbReference>
<gene>
    <name evidence="1" type="ORF">WJM97_15340</name>
</gene>
<protein>
    <submittedName>
        <fullName evidence="1">Uncharacterized protein</fullName>
    </submittedName>
</protein>
<evidence type="ECO:0000313" key="2">
    <source>
        <dbReference type="Proteomes" id="UP001483337"/>
    </source>
</evidence>
<proteinExistence type="predicted"/>
<name>A0ABZ2UQP2_9CYAN</name>
<evidence type="ECO:0000313" key="1">
    <source>
        <dbReference type="EMBL" id="WZB86760.1"/>
    </source>
</evidence>
<dbReference type="EMBL" id="CP150886">
    <property type="protein sequence ID" value="WZB86760.1"/>
    <property type="molecule type" value="Genomic_DNA"/>
</dbReference>
<sequence>MLKFFISLITVLCLGELLISAPVLAQTWIPVRGGISYGISGISLIDKQLDKLDFLIVHDNKTSNQARLAIISSQGKNQPEYLPLSWPDNIKLPIDLEALTVIPETNNSEFVALSSDGIAYHLKLVFKNKTISLIQEFELPKTNKNNNFESFSLQKIDNQLIAMWGHRGNGKETARIYWGNFDLNKYQINNIQSTNFNVPYPDGNVRHISDLKIDNAGIVYITATNDNGNDGPFQSAVYVAGYLGVHDNKIQWRQNQQLFPIYRDNYHKIEGLEIIPGVEGGIIVGSDDENMGAAIYMIGR</sequence>